<evidence type="ECO:0000256" key="1">
    <source>
        <dbReference type="SAM" id="MobiDB-lite"/>
    </source>
</evidence>
<dbReference type="OrthoDB" id="195598at2"/>
<organism evidence="2 3">
    <name type="scientific">Nibricoccus aquaticus</name>
    <dbReference type="NCBI Taxonomy" id="2576891"/>
    <lineage>
        <taxon>Bacteria</taxon>
        <taxon>Pseudomonadati</taxon>
        <taxon>Verrucomicrobiota</taxon>
        <taxon>Opitutia</taxon>
        <taxon>Opitutales</taxon>
        <taxon>Opitutaceae</taxon>
        <taxon>Nibricoccus</taxon>
    </lineage>
</organism>
<accession>A0A290Q275</accession>
<dbReference type="EMBL" id="CP023344">
    <property type="protein sequence ID" value="ATC62749.1"/>
    <property type="molecule type" value="Genomic_DNA"/>
</dbReference>
<gene>
    <name evidence="2" type="ORF">CMV30_01515</name>
</gene>
<proteinExistence type="predicted"/>
<reference evidence="2 3" key="1">
    <citation type="submission" date="2017-09" db="EMBL/GenBank/DDBJ databases">
        <title>Complete genome sequence of Verrucomicrobial strain HZ-65, isolated from freshwater.</title>
        <authorList>
            <person name="Choi A."/>
        </authorList>
    </citation>
    <scope>NUCLEOTIDE SEQUENCE [LARGE SCALE GENOMIC DNA]</scope>
    <source>
        <strain evidence="2 3">HZ-65</strain>
    </source>
</reference>
<protein>
    <submittedName>
        <fullName evidence="2">Uncharacterized protein</fullName>
    </submittedName>
</protein>
<feature type="compositionally biased region" description="Low complexity" evidence="1">
    <location>
        <begin position="65"/>
        <end position="88"/>
    </location>
</feature>
<dbReference type="Proteomes" id="UP000217265">
    <property type="component" value="Chromosome"/>
</dbReference>
<sequence length="189" mass="19930">MSLTPEQKQTVASWVAAGDNLSAIQKKLSEQLKISMTYMDVRFLVDDLDLSLKDAAPKVDTSDVSKAQSAKPKSPAAKTPPAGASGPAVADQDVPADLEDGELAEDPNAFPEETIPGNVTVEVNKVNLIPGALASGTVTFSDGVTADWIVDNQGRPGFTKVSQPGYRPTPQDGQAFMQELSAALQKQGY</sequence>
<evidence type="ECO:0000313" key="2">
    <source>
        <dbReference type="EMBL" id="ATC62749.1"/>
    </source>
</evidence>
<evidence type="ECO:0000313" key="3">
    <source>
        <dbReference type="Proteomes" id="UP000217265"/>
    </source>
</evidence>
<dbReference type="RefSeq" id="WP_096054384.1">
    <property type="nucleotide sequence ID" value="NZ_CP023344.1"/>
</dbReference>
<dbReference type="KEGG" id="vbh:CMV30_01515"/>
<keyword evidence="3" id="KW-1185">Reference proteome</keyword>
<dbReference type="AlphaFoldDB" id="A0A290Q275"/>
<feature type="compositionally biased region" description="Acidic residues" evidence="1">
    <location>
        <begin position="94"/>
        <end position="105"/>
    </location>
</feature>
<feature type="region of interest" description="Disordered" evidence="1">
    <location>
        <begin position="55"/>
        <end position="115"/>
    </location>
</feature>
<name>A0A290Q275_9BACT</name>